<protein>
    <recommendedName>
        <fullName evidence="3">DUF4283 domain-containing protein</fullName>
    </recommendedName>
</protein>
<organism evidence="1 2">
    <name type="scientific">Datura stramonium</name>
    <name type="common">Jimsonweed</name>
    <name type="synonym">Common thornapple</name>
    <dbReference type="NCBI Taxonomy" id="4076"/>
    <lineage>
        <taxon>Eukaryota</taxon>
        <taxon>Viridiplantae</taxon>
        <taxon>Streptophyta</taxon>
        <taxon>Embryophyta</taxon>
        <taxon>Tracheophyta</taxon>
        <taxon>Spermatophyta</taxon>
        <taxon>Magnoliopsida</taxon>
        <taxon>eudicotyledons</taxon>
        <taxon>Gunneridae</taxon>
        <taxon>Pentapetalae</taxon>
        <taxon>asterids</taxon>
        <taxon>lamiids</taxon>
        <taxon>Solanales</taxon>
        <taxon>Solanaceae</taxon>
        <taxon>Solanoideae</taxon>
        <taxon>Datureae</taxon>
        <taxon>Datura</taxon>
    </lineage>
</organism>
<name>A0ABS8T8T6_DATST</name>
<dbReference type="EMBL" id="JACEIK010001244">
    <property type="protein sequence ID" value="MCD7467558.1"/>
    <property type="molecule type" value="Genomic_DNA"/>
</dbReference>
<reference evidence="1 2" key="1">
    <citation type="journal article" date="2021" name="BMC Genomics">
        <title>Datura genome reveals duplications of psychoactive alkaloid biosynthetic genes and high mutation rate following tissue culture.</title>
        <authorList>
            <person name="Rajewski A."/>
            <person name="Carter-House D."/>
            <person name="Stajich J."/>
            <person name="Litt A."/>
        </authorList>
    </citation>
    <scope>NUCLEOTIDE SEQUENCE [LARGE SCALE GENOMIC DNA]</scope>
    <source>
        <strain evidence="1">AR-01</strain>
    </source>
</reference>
<dbReference type="Proteomes" id="UP000823775">
    <property type="component" value="Unassembled WGS sequence"/>
</dbReference>
<comment type="caution">
    <text evidence="1">The sequence shown here is derived from an EMBL/GenBank/DDBJ whole genome shotgun (WGS) entry which is preliminary data.</text>
</comment>
<gene>
    <name evidence="1" type="ORF">HAX54_005068</name>
</gene>
<proteinExistence type="predicted"/>
<evidence type="ECO:0000313" key="2">
    <source>
        <dbReference type="Proteomes" id="UP000823775"/>
    </source>
</evidence>
<sequence length="101" mass="11382">MGTPAAPDLALQLVNTTTTKGTPAANKTTMKSGYATALRQFRALATSDMEIRRISIDFEGQIMWLEKWSPDFKSDEDSPIVPVWVLLPDLPFHCHTWNYVK</sequence>
<evidence type="ECO:0000313" key="1">
    <source>
        <dbReference type="EMBL" id="MCD7467558.1"/>
    </source>
</evidence>
<evidence type="ECO:0008006" key="3">
    <source>
        <dbReference type="Google" id="ProtNLM"/>
    </source>
</evidence>
<keyword evidence="2" id="KW-1185">Reference proteome</keyword>
<accession>A0ABS8T8T6</accession>